<accession>A0ABQ1BQJ1</accession>
<dbReference type="PANTHER" id="PTHR43540:SF6">
    <property type="entry name" value="ISOCHORISMATASE-LIKE DOMAIN-CONTAINING PROTEIN"/>
    <property type="match status" value="1"/>
</dbReference>
<dbReference type="SUPFAM" id="SSF52499">
    <property type="entry name" value="Isochorismatase-like hydrolases"/>
    <property type="match status" value="1"/>
</dbReference>
<evidence type="ECO:0000256" key="1">
    <source>
        <dbReference type="ARBA" id="ARBA00022801"/>
    </source>
</evidence>
<dbReference type="InterPro" id="IPR036380">
    <property type="entry name" value="Isochorismatase-like_sf"/>
</dbReference>
<gene>
    <name evidence="3" type="ORF">MKUB_34730</name>
</gene>
<keyword evidence="4" id="KW-1185">Reference proteome</keyword>
<name>A0ABQ1BQJ1_9MYCO</name>
<protein>
    <submittedName>
        <fullName evidence="3">Isochorismatase hydrolase EntB</fullName>
    </submittedName>
</protein>
<evidence type="ECO:0000313" key="4">
    <source>
        <dbReference type="Proteomes" id="UP000465306"/>
    </source>
</evidence>
<dbReference type="InterPro" id="IPR050272">
    <property type="entry name" value="Isochorismatase-like_hydrls"/>
</dbReference>
<dbReference type="PANTHER" id="PTHR43540">
    <property type="entry name" value="PEROXYUREIDOACRYLATE/UREIDOACRYLATE AMIDOHYDROLASE-RELATED"/>
    <property type="match status" value="1"/>
</dbReference>
<evidence type="ECO:0000313" key="3">
    <source>
        <dbReference type="EMBL" id="GFG65983.1"/>
    </source>
</evidence>
<keyword evidence="1 3" id="KW-0378">Hydrolase</keyword>
<dbReference type="InterPro" id="IPR000868">
    <property type="entry name" value="Isochorismatase-like_dom"/>
</dbReference>
<dbReference type="Pfam" id="PF00857">
    <property type="entry name" value="Isochorismatase"/>
    <property type="match status" value="1"/>
</dbReference>
<dbReference type="CDD" id="cd00431">
    <property type="entry name" value="cysteine_hydrolases"/>
    <property type="match status" value="1"/>
</dbReference>
<sequence length="185" mass="20337">MGIPRAVSDTALLVIDMFNDYRHPDADQLATNVGNIIDPLVSLIDDANEHDGVDLIYVNDNHGDFTAEPHDIISSAVDGEHPDLVRPLVPPAGTRLITKVRHSVFYSTPLDYLLDRLKTKRIVLTGQVTEQCILYSALDGYLRHFDVVVPPDAVAHIDKDLGAAALKMMERNMNAEIVSAAECLP</sequence>
<reference evidence="3 4" key="1">
    <citation type="journal article" date="2019" name="Emerg. Microbes Infect.">
        <title>Comprehensive subspecies identification of 175 nontuberculous mycobacteria species based on 7547 genomic profiles.</title>
        <authorList>
            <person name="Matsumoto Y."/>
            <person name="Kinjo T."/>
            <person name="Motooka D."/>
            <person name="Nabeya D."/>
            <person name="Jung N."/>
            <person name="Uechi K."/>
            <person name="Horii T."/>
            <person name="Iida T."/>
            <person name="Fujita J."/>
            <person name="Nakamura S."/>
        </authorList>
    </citation>
    <scope>NUCLEOTIDE SEQUENCE [LARGE SCALE GENOMIC DNA]</scope>
    <source>
        <strain evidence="3 4">JCM 13573</strain>
    </source>
</reference>
<proteinExistence type="predicted"/>
<dbReference type="Gene3D" id="3.40.50.850">
    <property type="entry name" value="Isochorismatase-like"/>
    <property type="match status" value="1"/>
</dbReference>
<dbReference type="Proteomes" id="UP000465306">
    <property type="component" value="Unassembled WGS sequence"/>
</dbReference>
<dbReference type="EMBL" id="BLKU01000005">
    <property type="protein sequence ID" value="GFG65983.1"/>
    <property type="molecule type" value="Genomic_DNA"/>
</dbReference>
<feature type="domain" description="Isochorismatase-like" evidence="2">
    <location>
        <begin position="10"/>
        <end position="182"/>
    </location>
</feature>
<organism evidence="3 4">
    <name type="scientific">Mycobacterium kubicae</name>
    <dbReference type="NCBI Taxonomy" id="120959"/>
    <lineage>
        <taxon>Bacteria</taxon>
        <taxon>Bacillati</taxon>
        <taxon>Actinomycetota</taxon>
        <taxon>Actinomycetes</taxon>
        <taxon>Mycobacteriales</taxon>
        <taxon>Mycobacteriaceae</taxon>
        <taxon>Mycobacterium</taxon>
        <taxon>Mycobacterium simiae complex</taxon>
    </lineage>
</organism>
<comment type="caution">
    <text evidence="3">The sequence shown here is derived from an EMBL/GenBank/DDBJ whole genome shotgun (WGS) entry which is preliminary data.</text>
</comment>
<dbReference type="GO" id="GO:0016787">
    <property type="term" value="F:hydrolase activity"/>
    <property type="evidence" value="ECO:0007669"/>
    <property type="project" value="UniProtKB-KW"/>
</dbReference>
<evidence type="ECO:0000259" key="2">
    <source>
        <dbReference type="Pfam" id="PF00857"/>
    </source>
</evidence>